<evidence type="ECO:0000313" key="4">
    <source>
        <dbReference type="Proteomes" id="UP000663860"/>
    </source>
</evidence>
<gene>
    <name evidence="3" type="ORF">IZO911_LOCUS16158</name>
</gene>
<feature type="region of interest" description="Disordered" evidence="1">
    <location>
        <begin position="1"/>
        <end position="25"/>
    </location>
</feature>
<organism evidence="3 4">
    <name type="scientific">Adineta steineri</name>
    <dbReference type="NCBI Taxonomy" id="433720"/>
    <lineage>
        <taxon>Eukaryota</taxon>
        <taxon>Metazoa</taxon>
        <taxon>Spiralia</taxon>
        <taxon>Gnathifera</taxon>
        <taxon>Rotifera</taxon>
        <taxon>Eurotatoria</taxon>
        <taxon>Bdelloidea</taxon>
        <taxon>Adinetida</taxon>
        <taxon>Adinetidae</taxon>
        <taxon>Adineta</taxon>
    </lineage>
</organism>
<dbReference type="InterPro" id="IPR009030">
    <property type="entry name" value="Growth_fac_rcpt_cys_sf"/>
</dbReference>
<name>A0A814EWT4_9BILA</name>
<sequence length="399" mass="45793">MTSDSNVSSPPAPSSSSGDKKLQMHVDNDYNDDKHLLKPRLLRLTSYLYPILLVSLLIIGTALLVITVTRRNTCRQLLDERIESSLGLSSKDHVDPWVACVKTSNSHHCVCPASFIRSTLNPSHCIPSHSRCLQSCKTNHHCSCHNLQDGLRCLEVTRNWVENELKISPIEHFNKNLLTKNILQYPWTDHADRHLEHMLVNTHSGERLFFSSDRRTGITINEHDDDYLINERWTKFETNTTQHQIIYTQLDPQDHSCRMSLVDNDGSITHGSVHTCPSAYLGAPYFLGVACQNILVLWHGNKQANVQRQEGWAVSRHNFESDIPQLPILLDPFHRYYSLYDDLMMEIKDLNGDVLGQLFTNIYRPTKFEFIDQYGTILVANQTHMQLLSSTNKEAWLDF</sequence>
<keyword evidence="2" id="KW-1133">Transmembrane helix</keyword>
<dbReference type="SUPFAM" id="SSF57184">
    <property type="entry name" value="Growth factor receptor domain"/>
    <property type="match status" value="1"/>
</dbReference>
<protein>
    <submittedName>
        <fullName evidence="3">Uncharacterized protein</fullName>
    </submittedName>
</protein>
<feature type="compositionally biased region" description="Low complexity" evidence="1">
    <location>
        <begin position="1"/>
        <end position="17"/>
    </location>
</feature>
<dbReference type="EMBL" id="CAJNOE010000143">
    <property type="protein sequence ID" value="CAF0973192.1"/>
    <property type="molecule type" value="Genomic_DNA"/>
</dbReference>
<feature type="transmembrane region" description="Helical" evidence="2">
    <location>
        <begin position="47"/>
        <end position="68"/>
    </location>
</feature>
<proteinExistence type="predicted"/>
<evidence type="ECO:0000256" key="1">
    <source>
        <dbReference type="SAM" id="MobiDB-lite"/>
    </source>
</evidence>
<keyword evidence="2" id="KW-0812">Transmembrane</keyword>
<evidence type="ECO:0000313" key="3">
    <source>
        <dbReference type="EMBL" id="CAF0973192.1"/>
    </source>
</evidence>
<comment type="caution">
    <text evidence="3">The sequence shown here is derived from an EMBL/GenBank/DDBJ whole genome shotgun (WGS) entry which is preliminary data.</text>
</comment>
<reference evidence="3" key="1">
    <citation type="submission" date="2021-02" db="EMBL/GenBank/DDBJ databases">
        <authorList>
            <person name="Nowell W R."/>
        </authorList>
    </citation>
    <scope>NUCLEOTIDE SEQUENCE</scope>
</reference>
<evidence type="ECO:0000256" key="2">
    <source>
        <dbReference type="SAM" id="Phobius"/>
    </source>
</evidence>
<accession>A0A814EWT4</accession>
<dbReference type="AlphaFoldDB" id="A0A814EWT4"/>
<keyword evidence="2" id="KW-0472">Membrane</keyword>
<dbReference type="Proteomes" id="UP000663860">
    <property type="component" value="Unassembled WGS sequence"/>
</dbReference>